<keyword evidence="3 9" id="KW-0418">Kinase</keyword>
<proteinExistence type="predicted"/>
<evidence type="ECO:0000256" key="5">
    <source>
        <dbReference type="PROSITE-ProRule" id="PRU10141"/>
    </source>
</evidence>
<dbReference type="EMBL" id="CP036432">
    <property type="protein sequence ID" value="QDV88168.1"/>
    <property type="molecule type" value="Genomic_DNA"/>
</dbReference>
<name>A0ABX5Y1L9_9BACT</name>
<dbReference type="InterPro" id="IPR011009">
    <property type="entry name" value="Kinase-like_dom_sf"/>
</dbReference>
<feature type="domain" description="Protein kinase" evidence="8">
    <location>
        <begin position="56"/>
        <end position="315"/>
    </location>
</feature>
<keyword evidence="7" id="KW-0812">Transmembrane</keyword>
<dbReference type="Gene3D" id="3.30.200.20">
    <property type="entry name" value="Phosphorylase Kinase, domain 1"/>
    <property type="match status" value="1"/>
</dbReference>
<evidence type="ECO:0000256" key="7">
    <source>
        <dbReference type="SAM" id="Phobius"/>
    </source>
</evidence>
<dbReference type="PROSITE" id="PS50011">
    <property type="entry name" value="PROTEIN_KINASE_DOM"/>
    <property type="match status" value="1"/>
</dbReference>
<dbReference type="SMART" id="SM00220">
    <property type="entry name" value="S_TKc"/>
    <property type="match status" value="1"/>
</dbReference>
<keyword evidence="7" id="KW-1133">Transmembrane helix</keyword>
<keyword evidence="1 9" id="KW-0808">Transferase</keyword>
<sequence>MTMQGPNDRDAPPQDDEPTVAFDATKGDASRTVSDANTHSTADAPHSFESEHVGDYRLVDVIGVGGMGIVYRAEDPRLRRTVALKVMKPDVAANEMARKRFLREAESAARIDHENIVTIYQVGEYEGVPFIAMGHLVGESLRQKLKREGRIDPRVVANIGRQVATGLAAAHQLDLIHRDIKPENLWLEAETGRVKILDFGLARSQTSDVRLTQSGVVLGTPKYMSPEQATAKTVDHRSDLFSLGSVLYHLLSGHEPFGGTDSASTLINVTQAEFDPVEKVCPHLHPGLARIINRLLAKHPSKRPQTAREVAMTLAEIEQQLEVEYQENARRQSLTETAELPAPATSSPALGPVPINVSPAAGKPPLLSLVLLGLGILLIGLLLAAFLWGN</sequence>
<evidence type="ECO:0000256" key="1">
    <source>
        <dbReference type="ARBA" id="ARBA00022679"/>
    </source>
</evidence>
<keyword evidence="7" id="KW-0472">Membrane</keyword>
<dbReference type="Pfam" id="PF00069">
    <property type="entry name" value="Pkinase"/>
    <property type="match status" value="1"/>
</dbReference>
<dbReference type="PROSITE" id="PS00107">
    <property type="entry name" value="PROTEIN_KINASE_ATP"/>
    <property type="match status" value="1"/>
</dbReference>
<feature type="binding site" evidence="5">
    <location>
        <position position="85"/>
    </location>
    <ligand>
        <name>ATP</name>
        <dbReference type="ChEBI" id="CHEBI:30616"/>
    </ligand>
</feature>
<dbReference type="SUPFAM" id="SSF56112">
    <property type="entry name" value="Protein kinase-like (PK-like)"/>
    <property type="match status" value="1"/>
</dbReference>
<feature type="region of interest" description="Disordered" evidence="6">
    <location>
        <begin position="1"/>
        <end position="48"/>
    </location>
</feature>
<dbReference type="GO" id="GO:0004674">
    <property type="term" value="F:protein serine/threonine kinase activity"/>
    <property type="evidence" value="ECO:0007669"/>
    <property type="project" value="UniProtKB-EC"/>
</dbReference>
<keyword evidence="2 5" id="KW-0547">Nucleotide-binding</keyword>
<dbReference type="PANTHER" id="PTHR43289">
    <property type="entry name" value="MITOGEN-ACTIVATED PROTEIN KINASE KINASE KINASE 20-RELATED"/>
    <property type="match status" value="1"/>
</dbReference>
<gene>
    <name evidence="9" type="primary">prkC_37</name>
    <name evidence="9" type="ORF">TBK1r_72000</name>
</gene>
<keyword evidence="4 5" id="KW-0067">ATP-binding</keyword>
<dbReference type="Proteomes" id="UP000318081">
    <property type="component" value="Chromosome"/>
</dbReference>
<evidence type="ECO:0000256" key="3">
    <source>
        <dbReference type="ARBA" id="ARBA00022777"/>
    </source>
</evidence>
<dbReference type="InterPro" id="IPR000719">
    <property type="entry name" value="Prot_kinase_dom"/>
</dbReference>
<evidence type="ECO:0000256" key="2">
    <source>
        <dbReference type="ARBA" id="ARBA00022741"/>
    </source>
</evidence>
<feature type="compositionally biased region" description="Polar residues" evidence="6">
    <location>
        <begin position="31"/>
        <end position="41"/>
    </location>
</feature>
<evidence type="ECO:0000313" key="9">
    <source>
        <dbReference type="EMBL" id="QDV88168.1"/>
    </source>
</evidence>
<reference evidence="9 10" key="1">
    <citation type="submission" date="2019-02" db="EMBL/GenBank/DDBJ databases">
        <title>Deep-cultivation of Planctomycetes and their phenomic and genomic characterization uncovers novel biology.</title>
        <authorList>
            <person name="Wiegand S."/>
            <person name="Jogler M."/>
            <person name="Boedeker C."/>
            <person name="Pinto D."/>
            <person name="Vollmers J."/>
            <person name="Rivas-Marin E."/>
            <person name="Kohn T."/>
            <person name="Peeters S.H."/>
            <person name="Heuer A."/>
            <person name="Rast P."/>
            <person name="Oberbeckmann S."/>
            <person name="Bunk B."/>
            <person name="Jeske O."/>
            <person name="Meyerdierks A."/>
            <person name="Storesund J.E."/>
            <person name="Kallscheuer N."/>
            <person name="Luecker S."/>
            <person name="Lage O.M."/>
            <person name="Pohl T."/>
            <person name="Merkel B.J."/>
            <person name="Hornburger P."/>
            <person name="Mueller R.-W."/>
            <person name="Bruemmer F."/>
            <person name="Labrenz M."/>
            <person name="Spormann A.M."/>
            <person name="Op den Camp H."/>
            <person name="Overmann J."/>
            <person name="Amann R."/>
            <person name="Jetten M.S.M."/>
            <person name="Mascher T."/>
            <person name="Medema M.H."/>
            <person name="Devos D.P."/>
            <person name="Kaster A.-K."/>
            <person name="Ovreas L."/>
            <person name="Rohde M."/>
            <person name="Galperin M.Y."/>
            <person name="Jogler C."/>
        </authorList>
    </citation>
    <scope>NUCLEOTIDE SEQUENCE [LARGE SCALE GENOMIC DNA]</scope>
    <source>
        <strain evidence="9 10">TBK1r</strain>
    </source>
</reference>
<dbReference type="CDD" id="cd14014">
    <property type="entry name" value="STKc_PknB_like"/>
    <property type="match status" value="1"/>
</dbReference>
<keyword evidence="10" id="KW-1185">Reference proteome</keyword>
<organism evidence="9 10">
    <name type="scientific">Stieleria magnilauensis</name>
    <dbReference type="NCBI Taxonomy" id="2527963"/>
    <lineage>
        <taxon>Bacteria</taxon>
        <taxon>Pseudomonadati</taxon>
        <taxon>Planctomycetota</taxon>
        <taxon>Planctomycetia</taxon>
        <taxon>Pirellulales</taxon>
        <taxon>Pirellulaceae</taxon>
        <taxon>Stieleria</taxon>
    </lineage>
</organism>
<dbReference type="EC" id="2.7.11.1" evidence="9"/>
<evidence type="ECO:0000313" key="10">
    <source>
        <dbReference type="Proteomes" id="UP000318081"/>
    </source>
</evidence>
<evidence type="ECO:0000256" key="6">
    <source>
        <dbReference type="SAM" id="MobiDB-lite"/>
    </source>
</evidence>
<protein>
    <submittedName>
        <fullName evidence="9">Serine/threonine-protein kinase PrkC</fullName>
        <ecNumber evidence="9">2.7.11.1</ecNumber>
    </submittedName>
</protein>
<evidence type="ECO:0000256" key="4">
    <source>
        <dbReference type="ARBA" id="ARBA00022840"/>
    </source>
</evidence>
<evidence type="ECO:0000259" key="8">
    <source>
        <dbReference type="PROSITE" id="PS50011"/>
    </source>
</evidence>
<accession>A0ABX5Y1L9</accession>
<dbReference type="InterPro" id="IPR017441">
    <property type="entry name" value="Protein_kinase_ATP_BS"/>
</dbReference>
<dbReference type="PANTHER" id="PTHR43289:SF34">
    <property type="entry name" value="SERINE_THREONINE-PROTEIN KINASE YBDM-RELATED"/>
    <property type="match status" value="1"/>
</dbReference>
<feature type="transmembrane region" description="Helical" evidence="7">
    <location>
        <begin position="366"/>
        <end position="388"/>
    </location>
</feature>
<dbReference type="Gene3D" id="1.10.510.10">
    <property type="entry name" value="Transferase(Phosphotransferase) domain 1"/>
    <property type="match status" value="1"/>
</dbReference>